<gene>
    <name evidence="1" type="ORF">A8139_04275</name>
</gene>
<dbReference type="EMBL" id="CP016181">
    <property type="protein sequence ID" value="AWX99303.1"/>
    <property type="molecule type" value="Genomic_DNA"/>
</dbReference>
<evidence type="ECO:0000313" key="1">
    <source>
        <dbReference type="EMBL" id="AWX99303.1"/>
    </source>
</evidence>
<protein>
    <submittedName>
        <fullName evidence="1">Uncharacterized protein</fullName>
    </submittedName>
</protein>
<proteinExistence type="predicted"/>
<dbReference type="Gene3D" id="3.30.450.20">
    <property type="entry name" value="PAS domain"/>
    <property type="match status" value="1"/>
</dbReference>
<dbReference type="InterPro" id="IPR029151">
    <property type="entry name" value="Sensor-like_sf"/>
</dbReference>
<dbReference type="SUPFAM" id="SSF103190">
    <property type="entry name" value="Sensory domain-like"/>
    <property type="match status" value="1"/>
</dbReference>
<reference evidence="1 2" key="1">
    <citation type="submission" date="2016-06" db="EMBL/GenBank/DDBJ databases">
        <title>The sequenced genome of the ice-adhering bacterium Marinomonas primoryensis, from Antarctica.</title>
        <authorList>
            <person name="Graham L."/>
            <person name="Vance T.D.R."/>
            <person name="Davies P.L."/>
        </authorList>
    </citation>
    <scope>NUCLEOTIDE SEQUENCE [LARGE SCALE GENOMIC DNA]</scope>
    <source>
        <strain evidence="1 2">AceL</strain>
    </source>
</reference>
<dbReference type="Proteomes" id="UP000249898">
    <property type="component" value="Chromosome"/>
</dbReference>
<sequence length="147" mass="17021">MIFILLFSWGGYRLFLDNKTSQLAWNESEVLSRSANVFSREMGHIKRVTLLLRNSVNARLTSKDHTAFSADWEDLVVDEFSQFAQTSSLISQVRWIMPNGRERIRINSQAGVITRVENSQLQDKSDRNYIKNAPAVQKMMCISHLWI</sequence>
<dbReference type="OrthoDB" id="2521613at2"/>
<evidence type="ECO:0000313" key="2">
    <source>
        <dbReference type="Proteomes" id="UP000249898"/>
    </source>
</evidence>
<accession>A0A2Z4PQH6</accession>
<organism evidence="1 2">
    <name type="scientific">Marinomonas primoryensis</name>
    <dbReference type="NCBI Taxonomy" id="178399"/>
    <lineage>
        <taxon>Bacteria</taxon>
        <taxon>Pseudomonadati</taxon>
        <taxon>Pseudomonadota</taxon>
        <taxon>Gammaproteobacteria</taxon>
        <taxon>Oceanospirillales</taxon>
        <taxon>Oceanospirillaceae</taxon>
        <taxon>Marinomonas</taxon>
    </lineage>
</organism>
<name>A0A2Z4PQH6_9GAMM</name>
<dbReference type="AlphaFoldDB" id="A0A2Z4PQH6"/>